<sequence>MTIPITRGHQDPGLQPERTVMSWGRTTLSLFVVSAVFLRWMHHYGPSILILVAVGGLGALSIYATQRRRYSTRTRGIAEGRLEADVAAIFWTAGAVMVLGVLALIVVTAT</sequence>
<comment type="subcellular location">
    <subcellularLocation>
        <location evidence="1">Endomembrane system</location>
        <topology evidence="1">Multi-pass membrane protein</topology>
    </subcellularLocation>
</comment>
<dbReference type="Pfam" id="PF02656">
    <property type="entry name" value="DUF202"/>
    <property type="match status" value="1"/>
</dbReference>
<feature type="transmembrane region" description="Helical" evidence="5">
    <location>
        <begin position="86"/>
        <end position="109"/>
    </location>
</feature>
<proteinExistence type="predicted"/>
<dbReference type="InterPro" id="IPR003807">
    <property type="entry name" value="DUF202"/>
</dbReference>
<evidence type="ECO:0000256" key="5">
    <source>
        <dbReference type="SAM" id="Phobius"/>
    </source>
</evidence>
<dbReference type="RefSeq" id="WP_086995917.1">
    <property type="nucleotide sequence ID" value="NZ_FUHW01000020.1"/>
</dbReference>
<feature type="domain" description="DUF202" evidence="6">
    <location>
        <begin position="11"/>
        <end position="74"/>
    </location>
</feature>
<name>A0A1R4FJV7_9MICC</name>
<organism evidence="7 8">
    <name type="scientific">Arthrobacter rhombi</name>
    <dbReference type="NCBI Taxonomy" id="71253"/>
    <lineage>
        <taxon>Bacteria</taxon>
        <taxon>Bacillati</taxon>
        <taxon>Actinomycetota</taxon>
        <taxon>Actinomycetes</taxon>
        <taxon>Micrococcales</taxon>
        <taxon>Micrococcaceae</taxon>
        <taxon>Arthrobacter</taxon>
    </lineage>
</organism>
<evidence type="ECO:0000256" key="3">
    <source>
        <dbReference type="ARBA" id="ARBA00022989"/>
    </source>
</evidence>
<evidence type="ECO:0000313" key="7">
    <source>
        <dbReference type="EMBL" id="SJM56091.1"/>
    </source>
</evidence>
<evidence type="ECO:0000256" key="1">
    <source>
        <dbReference type="ARBA" id="ARBA00004127"/>
    </source>
</evidence>
<keyword evidence="3 5" id="KW-1133">Transmembrane helix</keyword>
<dbReference type="AlphaFoldDB" id="A0A1R4FJV7"/>
<evidence type="ECO:0000313" key="8">
    <source>
        <dbReference type="Proteomes" id="UP000195913"/>
    </source>
</evidence>
<gene>
    <name evidence="7" type="ORF">FM101_04250</name>
</gene>
<dbReference type="GO" id="GO:0012505">
    <property type="term" value="C:endomembrane system"/>
    <property type="evidence" value="ECO:0007669"/>
    <property type="project" value="UniProtKB-SubCell"/>
</dbReference>
<evidence type="ECO:0000259" key="6">
    <source>
        <dbReference type="Pfam" id="PF02656"/>
    </source>
</evidence>
<protein>
    <recommendedName>
        <fullName evidence="6">DUF202 domain-containing protein</fullName>
    </recommendedName>
</protein>
<evidence type="ECO:0000256" key="2">
    <source>
        <dbReference type="ARBA" id="ARBA00022692"/>
    </source>
</evidence>
<dbReference type="EMBL" id="FUHW01000020">
    <property type="protein sequence ID" value="SJM56091.1"/>
    <property type="molecule type" value="Genomic_DNA"/>
</dbReference>
<keyword evidence="8" id="KW-1185">Reference proteome</keyword>
<keyword evidence="4 5" id="KW-0472">Membrane</keyword>
<keyword evidence="2 5" id="KW-0812">Transmembrane</keyword>
<accession>A0A1R4FJV7</accession>
<feature type="transmembrane region" description="Helical" evidence="5">
    <location>
        <begin position="47"/>
        <end position="65"/>
    </location>
</feature>
<feature type="transmembrane region" description="Helical" evidence="5">
    <location>
        <begin position="20"/>
        <end position="41"/>
    </location>
</feature>
<dbReference type="Proteomes" id="UP000195913">
    <property type="component" value="Unassembled WGS sequence"/>
</dbReference>
<evidence type="ECO:0000256" key="4">
    <source>
        <dbReference type="ARBA" id="ARBA00023136"/>
    </source>
</evidence>
<reference evidence="7 8" key="1">
    <citation type="submission" date="2017-02" db="EMBL/GenBank/DDBJ databases">
        <authorList>
            <person name="Peterson S.W."/>
        </authorList>
    </citation>
    <scope>NUCLEOTIDE SEQUENCE [LARGE SCALE GENOMIC DNA]</scope>
    <source>
        <strain evidence="7 8">B Ar 00.02</strain>
    </source>
</reference>